<reference evidence="1" key="1">
    <citation type="submission" date="2020-09" db="EMBL/GenBank/DDBJ databases">
        <title>Genome-Enabled Discovery of Anthraquinone Biosynthesis in Senna tora.</title>
        <authorList>
            <person name="Kang S.-H."/>
            <person name="Pandey R.P."/>
            <person name="Lee C.-M."/>
            <person name="Sim J.-S."/>
            <person name="Jeong J.-T."/>
            <person name="Choi B.-S."/>
            <person name="Jung M."/>
            <person name="Ginzburg D."/>
            <person name="Zhao K."/>
            <person name="Won S.Y."/>
            <person name="Oh T.-J."/>
            <person name="Yu Y."/>
            <person name="Kim N.-H."/>
            <person name="Lee O.R."/>
            <person name="Lee T.-H."/>
            <person name="Bashyal P."/>
            <person name="Kim T.-S."/>
            <person name="Lee W.-H."/>
            <person name="Kawkins C."/>
            <person name="Kim C.-K."/>
            <person name="Kim J.S."/>
            <person name="Ahn B.O."/>
            <person name="Rhee S.Y."/>
            <person name="Sohng J.K."/>
        </authorList>
    </citation>
    <scope>NUCLEOTIDE SEQUENCE</scope>
    <source>
        <tissue evidence="1">Leaf</tissue>
    </source>
</reference>
<evidence type="ECO:0000313" key="1">
    <source>
        <dbReference type="EMBL" id="KAF7818701.1"/>
    </source>
</evidence>
<gene>
    <name evidence="1" type="ORF">G2W53_024156</name>
</gene>
<name>A0A834TCN3_9FABA</name>
<evidence type="ECO:0000313" key="2">
    <source>
        <dbReference type="Proteomes" id="UP000634136"/>
    </source>
</evidence>
<dbReference type="Proteomes" id="UP000634136">
    <property type="component" value="Unassembled WGS sequence"/>
</dbReference>
<accession>A0A834TCN3</accession>
<dbReference type="EMBL" id="JAAIUW010000008">
    <property type="protein sequence ID" value="KAF7818701.1"/>
    <property type="molecule type" value="Genomic_DNA"/>
</dbReference>
<protein>
    <submittedName>
        <fullName evidence="1">Vacuolar protein-sorting-associated protein 37-like protein 1</fullName>
    </submittedName>
</protein>
<proteinExistence type="predicted"/>
<sequence>MYPMGHIHIVGDVAARCMSASLWKWYAASCSFAEKSQGQFLYIFRFLFCLIHSLCKFILLRPYLEPFGEGMLGNMTSVFLLSASQVHLGNLEQQLTQLSELFHTVPMEGKRVP</sequence>
<keyword evidence="2" id="KW-1185">Reference proteome</keyword>
<organism evidence="1 2">
    <name type="scientific">Senna tora</name>
    <dbReference type="NCBI Taxonomy" id="362788"/>
    <lineage>
        <taxon>Eukaryota</taxon>
        <taxon>Viridiplantae</taxon>
        <taxon>Streptophyta</taxon>
        <taxon>Embryophyta</taxon>
        <taxon>Tracheophyta</taxon>
        <taxon>Spermatophyta</taxon>
        <taxon>Magnoliopsida</taxon>
        <taxon>eudicotyledons</taxon>
        <taxon>Gunneridae</taxon>
        <taxon>Pentapetalae</taxon>
        <taxon>rosids</taxon>
        <taxon>fabids</taxon>
        <taxon>Fabales</taxon>
        <taxon>Fabaceae</taxon>
        <taxon>Caesalpinioideae</taxon>
        <taxon>Cassia clade</taxon>
        <taxon>Senna</taxon>
    </lineage>
</organism>
<dbReference type="AlphaFoldDB" id="A0A834TCN3"/>
<comment type="caution">
    <text evidence="1">The sequence shown here is derived from an EMBL/GenBank/DDBJ whole genome shotgun (WGS) entry which is preliminary data.</text>
</comment>